<dbReference type="Proteomes" id="UP001359559">
    <property type="component" value="Unassembled WGS sequence"/>
</dbReference>
<proteinExistence type="predicted"/>
<evidence type="ECO:0000256" key="1">
    <source>
        <dbReference type="SAM" id="MobiDB-lite"/>
    </source>
</evidence>
<dbReference type="AlphaFoldDB" id="A0AAN9ERF8"/>
<reference evidence="2 3" key="1">
    <citation type="submission" date="2024-01" db="EMBL/GenBank/DDBJ databases">
        <title>The genomes of 5 underutilized Papilionoideae crops provide insights into root nodulation and disease resistance.</title>
        <authorList>
            <person name="Yuan L."/>
        </authorList>
    </citation>
    <scope>NUCLEOTIDE SEQUENCE [LARGE SCALE GENOMIC DNA]</scope>
    <source>
        <strain evidence="2">LY-2023</strain>
        <tissue evidence="2">Leaf</tissue>
    </source>
</reference>
<comment type="caution">
    <text evidence="2">The sequence shown here is derived from an EMBL/GenBank/DDBJ whole genome shotgun (WGS) entry which is preliminary data.</text>
</comment>
<feature type="compositionally biased region" description="Polar residues" evidence="1">
    <location>
        <begin position="38"/>
        <end position="52"/>
    </location>
</feature>
<feature type="region of interest" description="Disordered" evidence="1">
    <location>
        <begin position="38"/>
        <end position="82"/>
    </location>
</feature>
<protein>
    <submittedName>
        <fullName evidence="2">Uncharacterized protein</fullName>
    </submittedName>
</protein>
<feature type="compositionally biased region" description="Basic and acidic residues" evidence="1">
    <location>
        <begin position="65"/>
        <end position="79"/>
    </location>
</feature>
<name>A0AAN9ERF8_CLITE</name>
<keyword evidence="3" id="KW-1185">Reference proteome</keyword>
<sequence>MALLCHGPRMSLNHREELIEVCIFVFDWTRQVPIDTNTKSHASAKSSENVNPGLNKKGDTFPQKTSKEGSLEKDSGSDTKKHHPIAMLEAGKEWHHLHHSTPQCIVANAVLTSLRPRLIGLDISKWQRLLANILLPITSLDLPWNLRLCLADFHHSF</sequence>
<organism evidence="2 3">
    <name type="scientific">Clitoria ternatea</name>
    <name type="common">Butterfly pea</name>
    <dbReference type="NCBI Taxonomy" id="43366"/>
    <lineage>
        <taxon>Eukaryota</taxon>
        <taxon>Viridiplantae</taxon>
        <taxon>Streptophyta</taxon>
        <taxon>Embryophyta</taxon>
        <taxon>Tracheophyta</taxon>
        <taxon>Spermatophyta</taxon>
        <taxon>Magnoliopsida</taxon>
        <taxon>eudicotyledons</taxon>
        <taxon>Gunneridae</taxon>
        <taxon>Pentapetalae</taxon>
        <taxon>rosids</taxon>
        <taxon>fabids</taxon>
        <taxon>Fabales</taxon>
        <taxon>Fabaceae</taxon>
        <taxon>Papilionoideae</taxon>
        <taxon>50 kb inversion clade</taxon>
        <taxon>NPAAA clade</taxon>
        <taxon>indigoferoid/millettioid clade</taxon>
        <taxon>Phaseoleae</taxon>
        <taxon>Clitoria</taxon>
    </lineage>
</organism>
<dbReference type="EMBL" id="JAYKXN010000008">
    <property type="protein sequence ID" value="KAK7262349.1"/>
    <property type="molecule type" value="Genomic_DNA"/>
</dbReference>
<evidence type="ECO:0000313" key="2">
    <source>
        <dbReference type="EMBL" id="KAK7262349.1"/>
    </source>
</evidence>
<accession>A0AAN9ERF8</accession>
<gene>
    <name evidence="2" type="ORF">RJT34_29917</name>
</gene>
<evidence type="ECO:0000313" key="3">
    <source>
        <dbReference type="Proteomes" id="UP001359559"/>
    </source>
</evidence>